<keyword evidence="4" id="KW-1185">Reference proteome</keyword>
<dbReference type="Pfam" id="PF20990">
    <property type="entry name" value="DUF2207_C"/>
    <property type="match status" value="1"/>
</dbReference>
<keyword evidence="1" id="KW-1133">Transmembrane helix</keyword>
<sequence>MSLLGMFTPFESGFFLFFIVLIIAVASLFYRERWNRKVVIHKKAANQILSEHDFQSFSPPMISQLIYGRGAYTRHITAGLLNLVRKQILTLNKDARGPTYYFSVDAAKEKPHSLDEKYLYDWILYEVGNDGVFYVDDLYFYTQDDEKREQFLHRLSDWEQTMQHELEKKKFIVKFPVFKKVLFALSILMILLGSGLIISSPFLSILYLAAGVTTFITMLVSSSRTHKGLLEYNKWRPFVEDLQTSSDLKVEDENKLTASFVYAIAFGLKDSYVKKFPIREATQLSLKNDQFPLYFAAGSGTTIFSLEGIKLVDDLEASLDQIVSPVGFNDGEGSDGSSQLVD</sequence>
<gene>
    <name evidence="3" type="ORF">CR194_06995</name>
</gene>
<keyword evidence="1" id="KW-0812">Transmembrane</keyword>
<name>A0A323TRS0_9BACI</name>
<evidence type="ECO:0000259" key="2">
    <source>
        <dbReference type="Pfam" id="PF20990"/>
    </source>
</evidence>
<dbReference type="InterPro" id="IPR048389">
    <property type="entry name" value="YciQ-like_C"/>
</dbReference>
<feature type="transmembrane region" description="Helical" evidence="1">
    <location>
        <begin position="12"/>
        <end position="30"/>
    </location>
</feature>
<accession>A0A323TRS0</accession>
<evidence type="ECO:0000313" key="3">
    <source>
        <dbReference type="EMBL" id="PYZ95253.1"/>
    </source>
</evidence>
<evidence type="ECO:0000256" key="1">
    <source>
        <dbReference type="SAM" id="Phobius"/>
    </source>
</evidence>
<dbReference type="OrthoDB" id="5507254at2"/>
<keyword evidence="1" id="KW-0472">Membrane</keyword>
<feature type="transmembrane region" description="Helical" evidence="1">
    <location>
        <begin position="177"/>
        <end position="198"/>
    </location>
</feature>
<dbReference type="EMBL" id="PDOD01000001">
    <property type="protein sequence ID" value="PYZ95253.1"/>
    <property type="molecule type" value="Genomic_DNA"/>
</dbReference>
<proteinExistence type="predicted"/>
<organism evidence="3 4">
    <name type="scientific">Salipaludibacillus keqinensis</name>
    <dbReference type="NCBI Taxonomy" id="2045207"/>
    <lineage>
        <taxon>Bacteria</taxon>
        <taxon>Bacillati</taxon>
        <taxon>Bacillota</taxon>
        <taxon>Bacilli</taxon>
        <taxon>Bacillales</taxon>
        <taxon>Bacillaceae</taxon>
    </lineage>
</organism>
<feature type="transmembrane region" description="Helical" evidence="1">
    <location>
        <begin position="204"/>
        <end position="221"/>
    </location>
</feature>
<reference evidence="3 4" key="1">
    <citation type="submission" date="2017-10" db="EMBL/GenBank/DDBJ databases">
        <title>Bacillus sp. nov., a halophilic bacterium isolated from a Keqin Lake.</title>
        <authorList>
            <person name="Wang H."/>
        </authorList>
    </citation>
    <scope>NUCLEOTIDE SEQUENCE [LARGE SCALE GENOMIC DNA]</scope>
    <source>
        <strain evidence="3 4">KQ-12</strain>
    </source>
</reference>
<dbReference type="Proteomes" id="UP000248214">
    <property type="component" value="Unassembled WGS sequence"/>
</dbReference>
<protein>
    <recommendedName>
        <fullName evidence="2">Predicted membrane protein YciQ-like C-terminal domain-containing protein</fullName>
    </recommendedName>
</protein>
<comment type="caution">
    <text evidence="3">The sequence shown here is derived from an EMBL/GenBank/DDBJ whole genome shotgun (WGS) entry which is preliminary data.</text>
</comment>
<dbReference type="RefSeq" id="WP_110608888.1">
    <property type="nucleotide sequence ID" value="NZ_PDOD01000001.1"/>
</dbReference>
<feature type="domain" description="Predicted membrane protein YciQ-like C-terminal" evidence="2">
    <location>
        <begin position="56"/>
        <end position="276"/>
    </location>
</feature>
<evidence type="ECO:0000313" key="4">
    <source>
        <dbReference type="Proteomes" id="UP000248214"/>
    </source>
</evidence>
<dbReference type="AlphaFoldDB" id="A0A323TRS0"/>